<dbReference type="InterPro" id="IPR036890">
    <property type="entry name" value="HATPase_C_sf"/>
</dbReference>
<dbReference type="SMART" id="SM00388">
    <property type="entry name" value="HisKA"/>
    <property type="match status" value="1"/>
</dbReference>
<dbReference type="RefSeq" id="WP_207324201.1">
    <property type="nucleotide sequence ID" value="NZ_CP071504.1"/>
</dbReference>
<keyword evidence="4" id="KW-1003">Cell membrane</keyword>
<evidence type="ECO:0000256" key="14">
    <source>
        <dbReference type="ARBA" id="ARBA00023136"/>
    </source>
</evidence>
<dbReference type="SUPFAM" id="SSF103190">
    <property type="entry name" value="Sensory domain-like"/>
    <property type="match status" value="1"/>
</dbReference>
<feature type="coiled-coil region" evidence="16">
    <location>
        <begin position="327"/>
        <end position="375"/>
    </location>
</feature>
<dbReference type="InterPro" id="IPR003594">
    <property type="entry name" value="HATPase_dom"/>
</dbReference>
<evidence type="ECO:0000256" key="7">
    <source>
        <dbReference type="ARBA" id="ARBA00022679"/>
    </source>
</evidence>
<name>A0A974XI81_9GAMM</name>
<dbReference type="InterPro" id="IPR033479">
    <property type="entry name" value="dCache_1"/>
</dbReference>
<gene>
    <name evidence="19" type="ORF">JYB88_11485</name>
</gene>
<proteinExistence type="predicted"/>
<keyword evidence="12 17" id="KW-1133">Transmembrane helix</keyword>
<dbReference type="PANTHER" id="PTHR43065:SF46">
    <property type="entry name" value="C4-DICARBOXYLATE TRANSPORT SENSOR PROTEIN DCTB"/>
    <property type="match status" value="1"/>
</dbReference>
<evidence type="ECO:0000256" key="13">
    <source>
        <dbReference type="ARBA" id="ARBA00023012"/>
    </source>
</evidence>
<comment type="catalytic activity">
    <reaction evidence="1">
        <text>ATP + protein L-histidine = ADP + protein N-phospho-L-histidine.</text>
        <dbReference type="EC" id="2.7.13.3"/>
    </reaction>
</comment>
<evidence type="ECO:0000256" key="3">
    <source>
        <dbReference type="ARBA" id="ARBA00012438"/>
    </source>
</evidence>
<feature type="domain" description="Histidine kinase" evidence="18">
    <location>
        <begin position="384"/>
        <end position="595"/>
    </location>
</feature>
<dbReference type="PANTHER" id="PTHR43065">
    <property type="entry name" value="SENSOR HISTIDINE KINASE"/>
    <property type="match status" value="1"/>
</dbReference>
<dbReference type="SMART" id="SM00387">
    <property type="entry name" value="HATPase_c"/>
    <property type="match status" value="1"/>
</dbReference>
<evidence type="ECO:0000256" key="17">
    <source>
        <dbReference type="SAM" id="Phobius"/>
    </source>
</evidence>
<dbReference type="FunFam" id="1.10.287.130:FF:000049">
    <property type="entry name" value="C4-dicarboxylate transport sensor protein DctB"/>
    <property type="match status" value="1"/>
</dbReference>
<dbReference type="InterPro" id="IPR029151">
    <property type="entry name" value="Sensor-like_sf"/>
</dbReference>
<keyword evidence="11" id="KW-0067">ATP-binding</keyword>
<evidence type="ECO:0000256" key="16">
    <source>
        <dbReference type="SAM" id="Coils"/>
    </source>
</evidence>
<evidence type="ECO:0000256" key="10">
    <source>
        <dbReference type="ARBA" id="ARBA00022777"/>
    </source>
</evidence>
<evidence type="ECO:0000256" key="15">
    <source>
        <dbReference type="ARBA" id="ARBA00073143"/>
    </source>
</evidence>
<dbReference type="EC" id="2.7.13.3" evidence="3"/>
<dbReference type="GO" id="GO:0005524">
    <property type="term" value="F:ATP binding"/>
    <property type="evidence" value="ECO:0007669"/>
    <property type="project" value="UniProtKB-KW"/>
</dbReference>
<dbReference type="Pfam" id="PF02743">
    <property type="entry name" value="dCache_1"/>
    <property type="match status" value="1"/>
</dbReference>
<dbReference type="AlphaFoldDB" id="A0A974XI81"/>
<keyword evidence="14 17" id="KW-0472">Membrane</keyword>
<dbReference type="KEGG" id="scyp:JYB88_11485"/>
<keyword evidence="5" id="KW-0997">Cell inner membrane</keyword>
<dbReference type="InterPro" id="IPR005467">
    <property type="entry name" value="His_kinase_dom"/>
</dbReference>
<reference evidence="19 20" key="1">
    <citation type="submission" date="2021-03" db="EMBL/GenBank/DDBJ databases">
        <title>Novel species identification of genus Shewanella.</title>
        <authorList>
            <person name="Liu G."/>
            <person name="Zhang Q."/>
        </authorList>
    </citation>
    <scope>NUCLEOTIDE SEQUENCE [LARGE SCALE GENOMIC DNA]</scope>
    <source>
        <strain evidence="19 20">FJAT-53726</strain>
    </source>
</reference>
<evidence type="ECO:0000313" key="19">
    <source>
        <dbReference type="EMBL" id="QSX28880.1"/>
    </source>
</evidence>
<keyword evidence="20" id="KW-1185">Reference proteome</keyword>
<dbReference type="Pfam" id="PF00512">
    <property type="entry name" value="HisKA"/>
    <property type="match status" value="1"/>
</dbReference>
<evidence type="ECO:0000256" key="2">
    <source>
        <dbReference type="ARBA" id="ARBA00004429"/>
    </source>
</evidence>
<evidence type="ECO:0000256" key="11">
    <source>
        <dbReference type="ARBA" id="ARBA00022840"/>
    </source>
</evidence>
<dbReference type="PIRSF" id="PIRSF036431">
    <property type="entry name" value="STHK_DctB"/>
    <property type="match status" value="1"/>
</dbReference>
<evidence type="ECO:0000313" key="20">
    <source>
        <dbReference type="Proteomes" id="UP000663281"/>
    </source>
</evidence>
<keyword evidence="16" id="KW-0175">Coiled coil</keyword>
<dbReference type="Gene3D" id="3.30.450.20">
    <property type="entry name" value="PAS domain"/>
    <property type="match status" value="2"/>
</dbReference>
<accession>A0A974XI81</accession>
<keyword evidence="10 19" id="KW-0418">Kinase</keyword>
<feature type="transmembrane region" description="Helical" evidence="17">
    <location>
        <begin position="306"/>
        <end position="326"/>
    </location>
</feature>
<keyword evidence="8 17" id="KW-0812">Transmembrane</keyword>
<dbReference type="InterPro" id="IPR036097">
    <property type="entry name" value="HisK_dim/P_sf"/>
</dbReference>
<keyword evidence="7" id="KW-0808">Transferase</keyword>
<dbReference type="GO" id="GO:0000155">
    <property type="term" value="F:phosphorelay sensor kinase activity"/>
    <property type="evidence" value="ECO:0007669"/>
    <property type="project" value="InterPro"/>
</dbReference>
<dbReference type="InterPro" id="IPR003661">
    <property type="entry name" value="HisK_dim/P_dom"/>
</dbReference>
<dbReference type="CDD" id="cd12914">
    <property type="entry name" value="PDC1_DGC_like"/>
    <property type="match status" value="1"/>
</dbReference>
<sequence>MLPVTAKIRRKMLLALLIAAGLFLTLRLTAWYHLHQGEKALAQESRQQLSQLISLLDGLLSRFETIPHVLSTNPTLASALLDQQNDQKRRELNLYLEELQHVTEASDIYLVDALGVAVAASNWKQSFSFIGQDYSFRPYFIEAISGRLGSYYAVGTSSDKRGFYFSYPIYDRGTILGAIVVKVDIADIEQQATGIAEAGQYEYLITDPDDIVFLSSRAEWRLSSLTPLTQSKRFALNASKRYANRAINELLIRPPYSRAGKEQTPQRYQIPTDGKRLYYMDTEQEMAKAGWRVHVLSPMKPLHDELPMLLLLAASCYGLLVVGLLLHNERKRSLARMQQARDQLEQRVRERTRDLEAANTKLKDTQDELIQAAKLTVIGSLSASINHELNQPLAAIRSYAQNTQTFLARDMRERAGDNIRIIVELTDRLAEIVGQFKSFTRKSQGTDTATDIGECIRQALTIVQPEIDKQGVELKLALPDQKLEVWGDKVRLQQVLVNLMSNAIVAMAQCPHKRLQLSAIVDEKLRIRIQDNGPGVRESQMQKIFEPYYTTNERQGLGLGLSISQRIIESMQGSIQVSNADTGGAVFDIILPLYRHEGSHAS</sequence>
<evidence type="ECO:0000256" key="1">
    <source>
        <dbReference type="ARBA" id="ARBA00000085"/>
    </source>
</evidence>
<comment type="subcellular location">
    <subcellularLocation>
        <location evidence="2">Cell inner membrane</location>
        <topology evidence="2">Multi-pass membrane protein</topology>
    </subcellularLocation>
</comment>
<evidence type="ECO:0000256" key="8">
    <source>
        <dbReference type="ARBA" id="ARBA00022692"/>
    </source>
</evidence>
<dbReference type="Gene3D" id="3.30.565.10">
    <property type="entry name" value="Histidine kinase-like ATPase, C-terminal domain"/>
    <property type="match status" value="1"/>
</dbReference>
<evidence type="ECO:0000256" key="12">
    <source>
        <dbReference type="ARBA" id="ARBA00022989"/>
    </source>
</evidence>
<dbReference type="Gene3D" id="1.10.287.130">
    <property type="match status" value="1"/>
</dbReference>
<evidence type="ECO:0000256" key="5">
    <source>
        <dbReference type="ARBA" id="ARBA00022519"/>
    </source>
</evidence>
<dbReference type="PROSITE" id="PS50109">
    <property type="entry name" value="HIS_KIN"/>
    <property type="match status" value="1"/>
</dbReference>
<dbReference type="PRINTS" id="PR00344">
    <property type="entry name" value="BCTRLSENSOR"/>
</dbReference>
<dbReference type="CDD" id="cd00075">
    <property type="entry name" value="HATPase"/>
    <property type="match status" value="1"/>
</dbReference>
<dbReference type="InterPro" id="IPR017055">
    <property type="entry name" value="Sig_transdc_His_kinase_DctB"/>
</dbReference>
<keyword evidence="9" id="KW-0547">Nucleotide-binding</keyword>
<evidence type="ECO:0000259" key="18">
    <source>
        <dbReference type="PROSITE" id="PS50109"/>
    </source>
</evidence>
<organism evidence="19 20">
    <name type="scientific">Shewanella cyperi</name>
    <dbReference type="NCBI Taxonomy" id="2814292"/>
    <lineage>
        <taxon>Bacteria</taxon>
        <taxon>Pseudomonadati</taxon>
        <taxon>Pseudomonadota</taxon>
        <taxon>Gammaproteobacteria</taxon>
        <taxon>Alteromonadales</taxon>
        <taxon>Shewanellaceae</taxon>
        <taxon>Shewanella</taxon>
    </lineage>
</organism>
<dbReference type="CDD" id="cd00082">
    <property type="entry name" value="HisKA"/>
    <property type="match status" value="1"/>
</dbReference>
<dbReference type="SUPFAM" id="SSF47384">
    <property type="entry name" value="Homodimeric domain of signal transducing histidine kinase"/>
    <property type="match status" value="1"/>
</dbReference>
<keyword evidence="6" id="KW-0597">Phosphoprotein</keyword>
<dbReference type="Proteomes" id="UP000663281">
    <property type="component" value="Chromosome"/>
</dbReference>
<evidence type="ECO:0000256" key="4">
    <source>
        <dbReference type="ARBA" id="ARBA00022475"/>
    </source>
</evidence>
<keyword evidence="13" id="KW-0902">Two-component regulatory system</keyword>
<evidence type="ECO:0000256" key="6">
    <source>
        <dbReference type="ARBA" id="ARBA00022553"/>
    </source>
</evidence>
<dbReference type="GO" id="GO:0005886">
    <property type="term" value="C:plasma membrane"/>
    <property type="evidence" value="ECO:0007669"/>
    <property type="project" value="UniProtKB-SubCell"/>
</dbReference>
<evidence type="ECO:0000256" key="9">
    <source>
        <dbReference type="ARBA" id="ARBA00022741"/>
    </source>
</evidence>
<dbReference type="EMBL" id="CP071504">
    <property type="protein sequence ID" value="QSX28880.1"/>
    <property type="molecule type" value="Genomic_DNA"/>
</dbReference>
<dbReference type="SUPFAM" id="SSF55874">
    <property type="entry name" value="ATPase domain of HSP90 chaperone/DNA topoisomerase II/histidine kinase"/>
    <property type="match status" value="1"/>
</dbReference>
<dbReference type="Pfam" id="PF02518">
    <property type="entry name" value="HATPase_c"/>
    <property type="match status" value="1"/>
</dbReference>
<protein>
    <recommendedName>
        <fullName evidence="15">C4-dicarboxylate transport sensor protein DctB</fullName>
        <ecNumber evidence="3">2.7.13.3</ecNumber>
    </recommendedName>
</protein>
<dbReference type="InterPro" id="IPR004358">
    <property type="entry name" value="Sig_transdc_His_kin-like_C"/>
</dbReference>